<dbReference type="PANTHER" id="PTHR11717">
    <property type="entry name" value="LOW MOLECULAR WEIGHT PROTEIN TYROSINE PHOSPHATASE"/>
    <property type="match status" value="1"/>
</dbReference>
<dbReference type="InterPro" id="IPR023485">
    <property type="entry name" value="Ptyr_pPase"/>
</dbReference>
<dbReference type="SUPFAM" id="SSF52788">
    <property type="entry name" value="Phosphotyrosine protein phosphatases I"/>
    <property type="match status" value="1"/>
</dbReference>
<comment type="caution">
    <text evidence="6">The sequence shown here is derived from an EMBL/GenBank/DDBJ whole genome shotgun (WGS) entry which is preliminary data.</text>
</comment>
<dbReference type="RefSeq" id="WP_110104574.1">
    <property type="nucleotide sequence ID" value="NZ_JACBZZ010000001.1"/>
</dbReference>
<dbReference type="InterPro" id="IPR017867">
    <property type="entry name" value="Tyr_phospatase_low_mol_wt"/>
</dbReference>
<protein>
    <submittedName>
        <fullName evidence="6">Low molecular weight phosphatase family protein</fullName>
    </submittedName>
</protein>
<dbReference type="AlphaFoldDB" id="A0A2V3DW79"/>
<evidence type="ECO:0000256" key="3">
    <source>
        <dbReference type="ARBA" id="ARBA00022912"/>
    </source>
</evidence>
<evidence type="ECO:0000259" key="5">
    <source>
        <dbReference type="SMART" id="SM00226"/>
    </source>
</evidence>
<evidence type="ECO:0000313" key="6">
    <source>
        <dbReference type="EMBL" id="PXA69287.1"/>
    </source>
</evidence>
<comment type="similarity">
    <text evidence="1">Belongs to the low molecular weight phosphotyrosine protein phosphatase family.</text>
</comment>
<feature type="active site" evidence="4">
    <location>
        <position position="19"/>
    </location>
</feature>
<proteinExistence type="inferred from homology"/>
<evidence type="ECO:0000256" key="2">
    <source>
        <dbReference type="ARBA" id="ARBA00022801"/>
    </source>
</evidence>
<dbReference type="PRINTS" id="PR00719">
    <property type="entry name" value="LMWPTPASE"/>
</dbReference>
<keyword evidence="7" id="KW-1185">Reference proteome</keyword>
<dbReference type="EMBL" id="QHLZ01000001">
    <property type="protein sequence ID" value="PXA69287.1"/>
    <property type="molecule type" value="Genomic_DNA"/>
</dbReference>
<accession>A0A2V3DW79</accession>
<keyword evidence="2" id="KW-0378">Hydrolase</keyword>
<evidence type="ECO:0000313" key="7">
    <source>
        <dbReference type="Proteomes" id="UP000246303"/>
    </source>
</evidence>
<feature type="active site" description="Nucleophile" evidence="4">
    <location>
        <position position="13"/>
    </location>
</feature>
<dbReference type="InterPro" id="IPR036196">
    <property type="entry name" value="Ptyr_pPase_sf"/>
</dbReference>
<dbReference type="Pfam" id="PF01451">
    <property type="entry name" value="LMWPc"/>
    <property type="match status" value="1"/>
</dbReference>
<evidence type="ECO:0000256" key="1">
    <source>
        <dbReference type="ARBA" id="ARBA00011063"/>
    </source>
</evidence>
<gene>
    <name evidence="6" type="ORF">CVS29_01585</name>
</gene>
<dbReference type="GO" id="GO:0004725">
    <property type="term" value="F:protein tyrosine phosphatase activity"/>
    <property type="evidence" value="ECO:0007669"/>
    <property type="project" value="InterPro"/>
</dbReference>
<dbReference type="OrthoDB" id="9784339at2"/>
<dbReference type="InterPro" id="IPR050438">
    <property type="entry name" value="LMW_PTPase"/>
</dbReference>
<name>A0A2V3DW79_9MICC</name>
<dbReference type="Gene3D" id="3.40.50.2300">
    <property type="match status" value="1"/>
</dbReference>
<dbReference type="PANTHER" id="PTHR11717:SF31">
    <property type="entry name" value="LOW MOLECULAR WEIGHT PROTEIN-TYROSINE-PHOSPHATASE ETP-RELATED"/>
    <property type="match status" value="1"/>
</dbReference>
<keyword evidence="3" id="KW-0904">Protein phosphatase</keyword>
<organism evidence="6 7">
    <name type="scientific">Arthrobacter psychrochitiniphilus</name>
    <dbReference type="NCBI Taxonomy" id="291045"/>
    <lineage>
        <taxon>Bacteria</taxon>
        <taxon>Bacillati</taxon>
        <taxon>Actinomycetota</taxon>
        <taxon>Actinomycetes</taxon>
        <taxon>Micrococcales</taxon>
        <taxon>Micrococcaceae</taxon>
        <taxon>Arthrobacter</taxon>
    </lineage>
</organism>
<evidence type="ECO:0000256" key="4">
    <source>
        <dbReference type="PIRSR" id="PIRSR617867-1"/>
    </source>
</evidence>
<sequence length="199" mass="22178">MSIVPPFRILTVCTGNICRSPMAERLLQSELDRLSPGVFAVESAGTAAMVGSDMEPHIEGFVRASGASSDGFSARQLTRNILDQQDLVLALTREHRSRIVEMHPGLLKRTFTLRELARVLPHVDGARGVHPAERWELAIPLAMRARTLHRGSAADDDVVDPYRRGDHVFDQMKKQLAPAIQTIIAWEKSNHAPRPLRHE</sequence>
<dbReference type="SMART" id="SM00226">
    <property type="entry name" value="LMWPc"/>
    <property type="match status" value="1"/>
</dbReference>
<dbReference type="Proteomes" id="UP000246303">
    <property type="component" value="Unassembled WGS sequence"/>
</dbReference>
<feature type="domain" description="Phosphotyrosine protein phosphatase I" evidence="5">
    <location>
        <begin position="7"/>
        <end position="186"/>
    </location>
</feature>
<reference evidence="6 7" key="1">
    <citation type="submission" date="2018-05" db="EMBL/GenBank/DDBJ databases">
        <title>Genetic diversity of glacier-inhabiting Cryobacterium bacteria in China and description of Cryobacterium mengkeensis sp. nov. and Arthrobacter glacialis sp. nov.</title>
        <authorList>
            <person name="Liu Q."/>
            <person name="Xin Y.-H."/>
        </authorList>
    </citation>
    <scope>NUCLEOTIDE SEQUENCE [LARGE SCALE GENOMIC DNA]</scope>
    <source>
        <strain evidence="6 7">GP3</strain>
    </source>
</reference>